<name>A0ABR2MJZ0_9ASPA</name>
<accession>A0ABR2MJZ0</accession>
<comment type="caution">
    <text evidence="2">The sequence shown here is derived from an EMBL/GenBank/DDBJ whole genome shotgun (WGS) entry which is preliminary data.</text>
</comment>
<dbReference type="Proteomes" id="UP001412067">
    <property type="component" value="Unassembled WGS sequence"/>
</dbReference>
<protein>
    <submittedName>
        <fullName evidence="2">Uncharacterized protein</fullName>
    </submittedName>
</protein>
<organism evidence="2 3">
    <name type="scientific">Platanthera guangdongensis</name>
    <dbReference type="NCBI Taxonomy" id="2320717"/>
    <lineage>
        <taxon>Eukaryota</taxon>
        <taxon>Viridiplantae</taxon>
        <taxon>Streptophyta</taxon>
        <taxon>Embryophyta</taxon>
        <taxon>Tracheophyta</taxon>
        <taxon>Spermatophyta</taxon>
        <taxon>Magnoliopsida</taxon>
        <taxon>Liliopsida</taxon>
        <taxon>Asparagales</taxon>
        <taxon>Orchidaceae</taxon>
        <taxon>Orchidoideae</taxon>
        <taxon>Orchideae</taxon>
        <taxon>Orchidinae</taxon>
        <taxon>Platanthera</taxon>
    </lineage>
</organism>
<sequence>MLATPCSCGLVDCGTRSASRGRWPRCRARLVALVVRQPGEVTVDRKAGRVRVGQGETGRAPSGRRHAGGKHDRGPLHCVRAETAASHLAGRGRLMQGRRLARQGDHLYGAPYELETEIGVWRRKWWPGMKPLQAFGGRMVVGSTLQGGERKYREEGSFPALRGGNGGLLCRPDSRITSGVLPIIDVTPSIEDVGEPEPEPEKESVATTSSISSLPASELASEKSPSIKTLATEAIAVEPTEAGLKKIKRVRKVQSSIRPSQTSLPASPRKNAVATLGKSLLVGIFGPLVSFRVLRSSIGFRHIPAPVSSPTAATSTLFHSEQIDFAAKDLPNTENLTDAQSSTPAKSPAQYPQGKSPIQESAPSPFEHTHDTKIVFIHDSEDDTPVEAAEPPLSSLHFKIPSMLPIDAEDEQSTISKKQTSTSTVIIEEIAPWTVPVQPPPSTQSEIFPEAYSAVVLQLAVPWSNRADMWCICGRGGLSLSSRSLLDGVALEIARSALVCVFDLC</sequence>
<feature type="compositionally biased region" description="Polar residues" evidence="1">
    <location>
        <begin position="205"/>
        <end position="215"/>
    </location>
</feature>
<feature type="region of interest" description="Disordered" evidence="1">
    <location>
        <begin position="334"/>
        <end position="366"/>
    </location>
</feature>
<proteinExistence type="predicted"/>
<evidence type="ECO:0000256" key="1">
    <source>
        <dbReference type="SAM" id="MobiDB-lite"/>
    </source>
</evidence>
<dbReference type="EMBL" id="JBBWWR010000007">
    <property type="protein sequence ID" value="KAK8964435.1"/>
    <property type="molecule type" value="Genomic_DNA"/>
</dbReference>
<keyword evidence="3" id="KW-1185">Reference proteome</keyword>
<feature type="compositionally biased region" description="Polar residues" evidence="1">
    <location>
        <begin position="334"/>
        <end position="345"/>
    </location>
</feature>
<reference evidence="2 3" key="1">
    <citation type="journal article" date="2022" name="Nat. Plants">
        <title>Genomes of leafy and leafless Platanthera orchids illuminate the evolution of mycoheterotrophy.</title>
        <authorList>
            <person name="Li M.H."/>
            <person name="Liu K.W."/>
            <person name="Li Z."/>
            <person name="Lu H.C."/>
            <person name="Ye Q.L."/>
            <person name="Zhang D."/>
            <person name="Wang J.Y."/>
            <person name="Li Y.F."/>
            <person name="Zhong Z.M."/>
            <person name="Liu X."/>
            <person name="Yu X."/>
            <person name="Liu D.K."/>
            <person name="Tu X.D."/>
            <person name="Liu B."/>
            <person name="Hao Y."/>
            <person name="Liao X.Y."/>
            <person name="Jiang Y.T."/>
            <person name="Sun W.H."/>
            <person name="Chen J."/>
            <person name="Chen Y.Q."/>
            <person name="Ai Y."/>
            <person name="Zhai J.W."/>
            <person name="Wu S.S."/>
            <person name="Zhou Z."/>
            <person name="Hsiao Y.Y."/>
            <person name="Wu W.L."/>
            <person name="Chen Y.Y."/>
            <person name="Lin Y.F."/>
            <person name="Hsu J.L."/>
            <person name="Li C.Y."/>
            <person name="Wang Z.W."/>
            <person name="Zhao X."/>
            <person name="Zhong W.Y."/>
            <person name="Ma X.K."/>
            <person name="Ma L."/>
            <person name="Huang J."/>
            <person name="Chen G.Z."/>
            <person name="Huang M.Z."/>
            <person name="Huang L."/>
            <person name="Peng D.H."/>
            <person name="Luo Y.B."/>
            <person name="Zou S.Q."/>
            <person name="Chen S.P."/>
            <person name="Lan S."/>
            <person name="Tsai W.C."/>
            <person name="Van de Peer Y."/>
            <person name="Liu Z.J."/>
        </authorList>
    </citation>
    <scope>NUCLEOTIDE SEQUENCE [LARGE SCALE GENOMIC DNA]</scope>
    <source>
        <strain evidence="2">Lor288</strain>
    </source>
</reference>
<evidence type="ECO:0000313" key="2">
    <source>
        <dbReference type="EMBL" id="KAK8964435.1"/>
    </source>
</evidence>
<feature type="region of interest" description="Disordered" evidence="1">
    <location>
        <begin position="189"/>
        <end position="225"/>
    </location>
</feature>
<gene>
    <name evidence="2" type="ORF">KSP40_PGU014861</name>
</gene>
<evidence type="ECO:0000313" key="3">
    <source>
        <dbReference type="Proteomes" id="UP001412067"/>
    </source>
</evidence>
<feature type="region of interest" description="Disordered" evidence="1">
    <location>
        <begin position="49"/>
        <end position="74"/>
    </location>
</feature>